<keyword evidence="1" id="KW-0472">Membrane</keyword>
<dbReference type="Proteomes" id="UP000838821">
    <property type="component" value="Unassembled WGS sequence"/>
</dbReference>
<proteinExistence type="predicted"/>
<dbReference type="Pfam" id="PF03845">
    <property type="entry name" value="Spore_permease"/>
    <property type="match status" value="1"/>
</dbReference>
<protein>
    <recommendedName>
        <fullName evidence="4">GerAB/ArcD/ProY family transporter</fullName>
    </recommendedName>
</protein>
<dbReference type="InterPro" id="IPR004761">
    <property type="entry name" value="Spore_GerAB"/>
</dbReference>
<reference evidence="2" key="1">
    <citation type="submission" date="2022-01" db="EMBL/GenBank/DDBJ databases">
        <authorList>
            <person name="Criscuolo A."/>
        </authorList>
    </citation>
    <scope>NUCLEOTIDE SEQUENCE</scope>
    <source>
        <strain evidence="2">CIP111891</strain>
    </source>
</reference>
<evidence type="ECO:0000313" key="2">
    <source>
        <dbReference type="EMBL" id="CAH1199950.1"/>
    </source>
</evidence>
<keyword evidence="3" id="KW-1185">Reference proteome</keyword>
<evidence type="ECO:0008006" key="4">
    <source>
        <dbReference type="Google" id="ProtNLM"/>
    </source>
</evidence>
<comment type="caution">
    <text evidence="2">The sequence shown here is derived from an EMBL/GenBank/DDBJ whole genome shotgun (WGS) entry which is preliminary data.</text>
</comment>
<feature type="transmembrane region" description="Helical" evidence="1">
    <location>
        <begin position="80"/>
        <end position="105"/>
    </location>
</feature>
<dbReference type="RefSeq" id="WP_236285886.1">
    <property type="nucleotide sequence ID" value="NZ_CAKMMW010000003.1"/>
</dbReference>
<evidence type="ECO:0000256" key="1">
    <source>
        <dbReference type="SAM" id="Phobius"/>
    </source>
</evidence>
<organism evidence="2 3">
    <name type="scientific">Paenibacillus allorhizoplanae</name>
    <dbReference type="NCBI Taxonomy" id="2905648"/>
    <lineage>
        <taxon>Bacteria</taxon>
        <taxon>Bacillati</taxon>
        <taxon>Bacillota</taxon>
        <taxon>Bacilli</taxon>
        <taxon>Bacillales</taxon>
        <taxon>Paenibacillaceae</taxon>
        <taxon>Paenibacillus</taxon>
    </lineage>
</organism>
<feature type="transmembrane region" description="Helical" evidence="1">
    <location>
        <begin position="5"/>
        <end position="28"/>
    </location>
</feature>
<keyword evidence="1" id="KW-1133">Transmembrane helix</keyword>
<gene>
    <name evidence="2" type="ORF">PAECIP111891_01434</name>
</gene>
<dbReference type="EMBL" id="CAKMMW010000003">
    <property type="protein sequence ID" value="CAH1199950.1"/>
    <property type="molecule type" value="Genomic_DNA"/>
</dbReference>
<sequence>MARLFVLHTAMVMVYVILILGLASFNYHPTYLLPVMPFGVKPILLGGYFSYGFPYVELFLFSMILPFVSTNQNKPLRRGLFVALSINALSLITVTLCTIMTYGPIAGDRKYSMFQLARTIEFYELSL</sequence>
<feature type="transmembrane region" description="Helical" evidence="1">
    <location>
        <begin position="48"/>
        <end position="68"/>
    </location>
</feature>
<evidence type="ECO:0000313" key="3">
    <source>
        <dbReference type="Proteomes" id="UP000838821"/>
    </source>
</evidence>
<name>A0ABM9C0K6_9BACL</name>
<accession>A0ABM9C0K6</accession>
<keyword evidence="1" id="KW-0812">Transmembrane</keyword>